<gene>
    <name evidence="2" type="ORF">FWK35_00024384</name>
</gene>
<dbReference type="AlphaFoldDB" id="A0A6G0Y672"/>
<dbReference type="Gene3D" id="3.30.420.10">
    <property type="entry name" value="Ribonuclease H-like superfamily/Ribonuclease H"/>
    <property type="match status" value="1"/>
</dbReference>
<dbReference type="GO" id="GO:0003676">
    <property type="term" value="F:nucleic acid binding"/>
    <property type="evidence" value="ECO:0007669"/>
    <property type="project" value="InterPro"/>
</dbReference>
<sequence length="259" mass="29668">MIEMIINAYKSKLEANPKLAVREARVILSKELGIGITTISNTLSEYRNFKTVSSPNKTIIFKNIYVKCSIEPNCIFPGSFLGAVNPTGKGRRLIVCHISSEDGFVSDSLLCFESKKNTNDYHDEMNGDSFRDWLEGVLPRLKDNAVIVMDNAPYHSVKLEKCPISNWRMADIIQWLQGKGEVVDQTMIILELLEVLPPYHYELNPIELVWSVVKRHVKANNKTFKLPDVKNLLVERIAKVNAEMWKNFVKHTIEEENKF</sequence>
<dbReference type="PANTHER" id="PTHR33939:SF1">
    <property type="entry name" value="DUF4371 DOMAIN-CONTAINING PROTEIN"/>
    <property type="match status" value="1"/>
</dbReference>
<proteinExistence type="predicted"/>
<keyword evidence="3" id="KW-1185">Reference proteome</keyword>
<dbReference type="EMBL" id="VUJU01005954">
    <property type="protein sequence ID" value="KAF0749818.1"/>
    <property type="molecule type" value="Genomic_DNA"/>
</dbReference>
<dbReference type="Pfam" id="PF13358">
    <property type="entry name" value="DDE_3"/>
    <property type="match status" value="1"/>
</dbReference>
<dbReference type="Proteomes" id="UP000478052">
    <property type="component" value="Unassembled WGS sequence"/>
</dbReference>
<dbReference type="InterPro" id="IPR036397">
    <property type="entry name" value="RNaseH_sf"/>
</dbReference>
<dbReference type="PANTHER" id="PTHR33939">
    <property type="entry name" value="PROTEIN CBG22215"/>
    <property type="match status" value="1"/>
</dbReference>
<dbReference type="InterPro" id="IPR038717">
    <property type="entry name" value="Tc1-like_DDE_dom"/>
</dbReference>
<evidence type="ECO:0000313" key="3">
    <source>
        <dbReference type="Proteomes" id="UP000478052"/>
    </source>
</evidence>
<reference evidence="2 3" key="1">
    <citation type="submission" date="2019-08" db="EMBL/GenBank/DDBJ databases">
        <title>Whole genome of Aphis craccivora.</title>
        <authorList>
            <person name="Voronova N.V."/>
            <person name="Shulinski R.S."/>
            <person name="Bandarenka Y.V."/>
            <person name="Zhorov D.G."/>
            <person name="Warner D."/>
        </authorList>
    </citation>
    <scope>NUCLEOTIDE SEQUENCE [LARGE SCALE GENOMIC DNA]</scope>
    <source>
        <strain evidence="2">180601</strain>
        <tissue evidence="2">Whole Body</tissue>
    </source>
</reference>
<protein>
    <submittedName>
        <fullName evidence="2">DDE 3 domain-containing protein</fullName>
    </submittedName>
</protein>
<name>A0A6G0Y672_APHCR</name>
<evidence type="ECO:0000259" key="1">
    <source>
        <dbReference type="Pfam" id="PF13358"/>
    </source>
</evidence>
<evidence type="ECO:0000313" key="2">
    <source>
        <dbReference type="EMBL" id="KAF0749818.1"/>
    </source>
</evidence>
<feature type="domain" description="Tc1-like transposase DDE" evidence="1">
    <location>
        <begin position="115"/>
        <end position="222"/>
    </location>
</feature>
<organism evidence="2 3">
    <name type="scientific">Aphis craccivora</name>
    <name type="common">Cowpea aphid</name>
    <dbReference type="NCBI Taxonomy" id="307492"/>
    <lineage>
        <taxon>Eukaryota</taxon>
        <taxon>Metazoa</taxon>
        <taxon>Ecdysozoa</taxon>
        <taxon>Arthropoda</taxon>
        <taxon>Hexapoda</taxon>
        <taxon>Insecta</taxon>
        <taxon>Pterygota</taxon>
        <taxon>Neoptera</taxon>
        <taxon>Paraneoptera</taxon>
        <taxon>Hemiptera</taxon>
        <taxon>Sternorrhyncha</taxon>
        <taxon>Aphidomorpha</taxon>
        <taxon>Aphidoidea</taxon>
        <taxon>Aphididae</taxon>
        <taxon>Aphidini</taxon>
        <taxon>Aphis</taxon>
        <taxon>Aphis</taxon>
    </lineage>
</organism>
<dbReference type="OrthoDB" id="2266637at2759"/>
<comment type="caution">
    <text evidence="2">The sequence shown here is derived from an EMBL/GenBank/DDBJ whole genome shotgun (WGS) entry which is preliminary data.</text>
</comment>
<accession>A0A6G0Y672</accession>